<proteinExistence type="predicted"/>
<accession>A0ABT7DNJ2</accession>
<sequence>MDVRELFLQEVMPGEGVLDPDMSPPAFLSVGRGGFYDAFWPDEWAEVRAYPPADDGCAAGKYGFRMLPDRWRGDTLISFNTVFKTRYSEGDDIPNGARPGDENPYLAARKKVWLTGVSPQLIACFRRQYHCLANFMPLPWGLNQWRGFTCDAATGIANPGLCDFPDLFFDQVRRWYLGAPDLNPLAREEFDAYRTYFARFGEGEAGWWAYVRRNYLEGSFVDAEGRIVYLFDRGGGAEPSTEHLLEHARPQHPAQTLQLINNAFVCWERRAEALARTAGTVLEELEGAGLLRTEGGQDDVDEEFNRLDSFCEVLTINDYGSVNPRFLCELATAVGARVAWSIVAEDARGFHDLAERFDRLVCVREVAVPLEGVCTQAHVAERLATLERQNNVCSIVYDRSLKTFRLKGTDEFGPLGYIAGELCHDGLFYGWDLKDHAAGYHFHDHDFEGVLHAVLQYPEQFSIPDDCISHYSPQELRFLKNFQAALLSAPLRHREKV</sequence>
<comment type="caution">
    <text evidence="1">The sequence shown here is derived from an EMBL/GenBank/DDBJ whole genome shotgun (WGS) entry which is preliminary data.</text>
</comment>
<dbReference type="RefSeq" id="WP_283832462.1">
    <property type="nucleotide sequence ID" value="NZ_JASJEU010000019.1"/>
</dbReference>
<dbReference type="Proteomes" id="UP001232750">
    <property type="component" value="Unassembled WGS sequence"/>
</dbReference>
<organism evidence="1 2">
    <name type="scientific">Gordonibacter faecis</name>
    <dbReference type="NCBI Taxonomy" id="3047475"/>
    <lineage>
        <taxon>Bacteria</taxon>
        <taxon>Bacillati</taxon>
        <taxon>Actinomycetota</taxon>
        <taxon>Coriobacteriia</taxon>
        <taxon>Eggerthellales</taxon>
        <taxon>Eggerthellaceae</taxon>
        <taxon>Gordonibacter</taxon>
    </lineage>
</organism>
<reference evidence="1 2" key="1">
    <citation type="submission" date="2023-05" db="EMBL/GenBank/DDBJ databases">
        <title>Gordonibacter KGMB12511T sp. nov., isolated from faeces of healthy Korean.</title>
        <authorList>
            <person name="Kim H.S."/>
            <person name="Kim J.-S."/>
            <person name="Suh M.K."/>
            <person name="Eom M.K."/>
            <person name="Do H.E."/>
            <person name="Lee J.-S."/>
        </authorList>
    </citation>
    <scope>NUCLEOTIDE SEQUENCE [LARGE SCALE GENOMIC DNA]</scope>
    <source>
        <strain evidence="1 2">KGMB12511</strain>
    </source>
</reference>
<protein>
    <submittedName>
        <fullName evidence="1">Uncharacterized protein</fullName>
    </submittedName>
</protein>
<gene>
    <name evidence="1" type="ORF">QNJ86_09925</name>
</gene>
<keyword evidence="2" id="KW-1185">Reference proteome</keyword>
<evidence type="ECO:0000313" key="2">
    <source>
        <dbReference type="Proteomes" id="UP001232750"/>
    </source>
</evidence>
<evidence type="ECO:0000313" key="1">
    <source>
        <dbReference type="EMBL" id="MDJ1651117.1"/>
    </source>
</evidence>
<dbReference type="EMBL" id="JASJEU010000019">
    <property type="protein sequence ID" value="MDJ1651117.1"/>
    <property type="molecule type" value="Genomic_DNA"/>
</dbReference>
<name>A0ABT7DNJ2_9ACTN</name>